<dbReference type="AlphaFoldDB" id="A0A7J0D1R4"/>
<feature type="region of interest" description="Disordered" evidence="1">
    <location>
        <begin position="88"/>
        <end position="109"/>
    </location>
</feature>
<dbReference type="EMBL" id="BLWD01000001">
    <property type="protein sequence ID" value="GFN08696.1"/>
    <property type="molecule type" value="Genomic_DNA"/>
</dbReference>
<evidence type="ECO:0000256" key="1">
    <source>
        <dbReference type="SAM" id="MobiDB-lite"/>
    </source>
</evidence>
<organism evidence="2 3">
    <name type="scientific">Streptomyces microflavus</name>
    <name type="common">Streptomyces lipmanii</name>
    <dbReference type="NCBI Taxonomy" id="1919"/>
    <lineage>
        <taxon>Bacteria</taxon>
        <taxon>Bacillati</taxon>
        <taxon>Actinomycetota</taxon>
        <taxon>Actinomycetes</taxon>
        <taxon>Kitasatosporales</taxon>
        <taxon>Streptomycetaceae</taxon>
        <taxon>Streptomyces</taxon>
    </lineage>
</organism>
<dbReference type="Proteomes" id="UP000498740">
    <property type="component" value="Unassembled WGS sequence"/>
</dbReference>
<name>A0A7J0D1R4_STRMI</name>
<gene>
    <name evidence="2" type="ORF">Smic_72520</name>
</gene>
<sequence length="141" mass="14571">MAADAGGQVVDVEEALEQVGVLDLVLQLVEDLDLAVDQGLQPPGEVDEDLDLLFVARGAEELGRLDDGGDRGVLGAPQLLGEEVEGVAVGAGGGGGRRGPTGSPVRSCSTTRWSSAWPWALARRSVSARSSTAPATRWAPR</sequence>
<protein>
    <submittedName>
        <fullName evidence="2">Uncharacterized protein</fullName>
    </submittedName>
</protein>
<comment type="caution">
    <text evidence="2">The sequence shown here is derived from an EMBL/GenBank/DDBJ whole genome shotgun (WGS) entry which is preliminary data.</text>
</comment>
<evidence type="ECO:0000313" key="3">
    <source>
        <dbReference type="Proteomes" id="UP000498740"/>
    </source>
</evidence>
<feature type="compositionally biased region" description="Gly residues" evidence="1">
    <location>
        <begin position="89"/>
        <end position="99"/>
    </location>
</feature>
<accession>A0A7J0D1R4</accession>
<reference evidence="2 3" key="1">
    <citation type="submission" date="2020-05" db="EMBL/GenBank/DDBJ databases">
        <title>Whole genome shotgun sequence of Streptomyces microflavus NBRC 13062.</title>
        <authorList>
            <person name="Komaki H."/>
            <person name="Tamura T."/>
        </authorList>
    </citation>
    <scope>NUCLEOTIDE SEQUENCE [LARGE SCALE GENOMIC DNA]</scope>
    <source>
        <strain evidence="2 3">NBRC 13062</strain>
    </source>
</reference>
<evidence type="ECO:0000313" key="2">
    <source>
        <dbReference type="EMBL" id="GFN08696.1"/>
    </source>
</evidence>
<proteinExistence type="predicted"/>